<dbReference type="EMBL" id="CAQQ02087140">
    <property type="status" value="NOT_ANNOTATED_CDS"/>
    <property type="molecule type" value="Genomic_DNA"/>
</dbReference>
<reference evidence="3" key="2">
    <citation type="submission" date="2015-06" db="UniProtKB">
        <authorList>
            <consortium name="EnsemblMetazoa"/>
        </authorList>
    </citation>
    <scope>IDENTIFICATION</scope>
</reference>
<proteinExistence type="predicted"/>
<feature type="compositionally biased region" description="Polar residues" evidence="1">
    <location>
        <begin position="115"/>
        <end position="125"/>
    </location>
</feature>
<dbReference type="STRING" id="36166.T1GH19"/>
<evidence type="ECO:0000256" key="2">
    <source>
        <dbReference type="SAM" id="Phobius"/>
    </source>
</evidence>
<dbReference type="EnsemblMetazoa" id="MESCA002702-RA">
    <property type="protein sequence ID" value="MESCA002702-PA"/>
    <property type="gene ID" value="MESCA002702"/>
</dbReference>
<dbReference type="Proteomes" id="UP000015102">
    <property type="component" value="Unassembled WGS sequence"/>
</dbReference>
<keyword evidence="2" id="KW-0472">Membrane</keyword>
<keyword evidence="2" id="KW-1133">Transmembrane helix</keyword>
<evidence type="ECO:0000313" key="3">
    <source>
        <dbReference type="EnsemblMetazoa" id="MESCA002702-PA"/>
    </source>
</evidence>
<feature type="transmembrane region" description="Helical" evidence="2">
    <location>
        <begin position="41"/>
        <end position="65"/>
    </location>
</feature>
<reference evidence="4" key="1">
    <citation type="submission" date="2013-02" db="EMBL/GenBank/DDBJ databases">
        <authorList>
            <person name="Hughes D."/>
        </authorList>
    </citation>
    <scope>NUCLEOTIDE SEQUENCE</scope>
    <source>
        <strain>Durham</strain>
        <strain evidence="4">NC isolate 2 -- Noor lab</strain>
    </source>
</reference>
<organism evidence="3 4">
    <name type="scientific">Megaselia scalaris</name>
    <name type="common">Humpbacked fly</name>
    <name type="synonym">Phora scalaris</name>
    <dbReference type="NCBI Taxonomy" id="36166"/>
    <lineage>
        <taxon>Eukaryota</taxon>
        <taxon>Metazoa</taxon>
        <taxon>Ecdysozoa</taxon>
        <taxon>Arthropoda</taxon>
        <taxon>Hexapoda</taxon>
        <taxon>Insecta</taxon>
        <taxon>Pterygota</taxon>
        <taxon>Neoptera</taxon>
        <taxon>Endopterygota</taxon>
        <taxon>Diptera</taxon>
        <taxon>Brachycera</taxon>
        <taxon>Muscomorpha</taxon>
        <taxon>Platypezoidea</taxon>
        <taxon>Phoridae</taxon>
        <taxon>Megaseliini</taxon>
        <taxon>Megaselia</taxon>
    </lineage>
</organism>
<dbReference type="AlphaFoldDB" id="T1GH19"/>
<accession>T1GH19</accession>
<sequence>MQEGAVLAKLKTKWWKEKRGGGACVDDDSDGGATPLEVANLAGVFLVLYVGTVIAFICGIVEWLFVIKAEAKKEQVPFCVKFKEEFKFMTTLSETTREVEPEEKEESSGSSSSTRASQRPNPNQSPKRDKAPHPVLPQLIHLPPNAKLSLKICGLEMFPMSEQIRNLKKAQGNTE</sequence>
<keyword evidence="4" id="KW-1185">Reference proteome</keyword>
<evidence type="ECO:0000313" key="4">
    <source>
        <dbReference type="Proteomes" id="UP000015102"/>
    </source>
</evidence>
<dbReference type="HOGENOM" id="CLU_1534297_0_0_1"/>
<evidence type="ECO:0000256" key="1">
    <source>
        <dbReference type="SAM" id="MobiDB-lite"/>
    </source>
</evidence>
<keyword evidence="2" id="KW-0812">Transmembrane</keyword>
<feature type="region of interest" description="Disordered" evidence="1">
    <location>
        <begin position="93"/>
        <end position="139"/>
    </location>
</feature>
<dbReference type="EMBL" id="CAQQ02087139">
    <property type="status" value="NOT_ANNOTATED_CDS"/>
    <property type="molecule type" value="Genomic_DNA"/>
</dbReference>
<name>T1GH19_MEGSC</name>
<protein>
    <submittedName>
        <fullName evidence="3">Uncharacterized protein</fullName>
    </submittedName>
</protein>